<dbReference type="Gene3D" id="1.10.510.10">
    <property type="entry name" value="Transferase(Phosphotransferase) domain 1"/>
    <property type="match status" value="1"/>
</dbReference>
<dbReference type="Proteomes" id="UP000298061">
    <property type="component" value="Unassembled WGS sequence"/>
</dbReference>
<protein>
    <recommendedName>
        <fullName evidence="1">Protein kinase domain-containing protein</fullName>
    </recommendedName>
</protein>
<evidence type="ECO:0000259" key="1">
    <source>
        <dbReference type="PROSITE" id="PS50011"/>
    </source>
</evidence>
<dbReference type="OrthoDB" id="2681897at2759"/>
<reference evidence="2 3" key="1">
    <citation type="submission" date="2019-02" db="EMBL/GenBank/DDBJ databases">
        <title>Genome sequencing of the rare red list fungi Hericium alpestre (H. flagellum).</title>
        <authorList>
            <person name="Buettner E."/>
            <person name="Kellner H."/>
        </authorList>
    </citation>
    <scope>NUCLEOTIDE SEQUENCE [LARGE SCALE GENOMIC DNA]</scope>
    <source>
        <strain evidence="2 3">DSM 108284</strain>
    </source>
</reference>
<gene>
    <name evidence="2" type="ORF">EWM64_g1813</name>
</gene>
<dbReference type="EMBL" id="SFCI01000132">
    <property type="protein sequence ID" value="TFY82199.1"/>
    <property type="molecule type" value="Genomic_DNA"/>
</dbReference>
<dbReference type="InterPro" id="IPR000719">
    <property type="entry name" value="Prot_kinase_dom"/>
</dbReference>
<proteinExistence type="predicted"/>
<dbReference type="SUPFAM" id="SSF56112">
    <property type="entry name" value="Protein kinase-like (PK-like)"/>
    <property type="match status" value="1"/>
</dbReference>
<evidence type="ECO:0000313" key="2">
    <source>
        <dbReference type="EMBL" id="TFY82199.1"/>
    </source>
</evidence>
<name>A0A4Z0A8D9_9AGAM</name>
<sequence>MDIFVSDMLVKWARTMARLELEWKDILRDLIRWYKVPRWQYQPLLATNTVDKVAWMTTLFQNDLEKLESSVIRRVAAPAHGLDVLDDTEEPRMPGTWVFHIGRSDVQNTVVPTGWNSWGVSKPERWFEQYVPEMEHEEYEAARQDIENTLVEVLDNIPILPSRSGATHRLGDFVSAAHLLSQIWIYAGDNEHYRKECMLLAHRCSQVLLTTHRAILQGPLYSSSLSYIVEQLVDGLRGTEKFVKSLSLMRVYQAAVSYDPIERNIRNVNEDPSSIVDMFTITSSFGPNLRERLELGGFDASETEATGEYTMLRSAIDAVEVPPWVVSHTQIQTEKQIARGSSGLVFKGIYKGKIVVIKLLNDRSTPRESFSRRVNIWRSFLHVNIVPFVGASDPQRTPLRFLISPYCEYEDLITYLKADTDVQFATLLDMARDVAEGMRYLHGQDIVHRNSREPTYLSRRRAHARLLDSRTA</sequence>
<comment type="caution">
    <text evidence="2">The sequence shown here is derived from an EMBL/GenBank/DDBJ whole genome shotgun (WGS) entry which is preliminary data.</text>
</comment>
<dbReference type="AlphaFoldDB" id="A0A4Z0A8D9"/>
<dbReference type="Pfam" id="PF07714">
    <property type="entry name" value="PK_Tyr_Ser-Thr"/>
    <property type="match status" value="1"/>
</dbReference>
<dbReference type="InterPro" id="IPR059179">
    <property type="entry name" value="MLKL-like_MCAfunc"/>
</dbReference>
<evidence type="ECO:0000313" key="3">
    <source>
        <dbReference type="Proteomes" id="UP000298061"/>
    </source>
</evidence>
<dbReference type="GO" id="GO:0005524">
    <property type="term" value="F:ATP binding"/>
    <property type="evidence" value="ECO:0007669"/>
    <property type="project" value="InterPro"/>
</dbReference>
<dbReference type="InterPro" id="IPR011009">
    <property type="entry name" value="Kinase-like_dom_sf"/>
</dbReference>
<dbReference type="InterPro" id="IPR051681">
    <property type="entry name" value="Ser/Thr_Kinases-Pseudokinases"/>
</dbReference>
<dbReference type="PROSITE" id="PS50011">
    <property type="entry name" value="PROTEIN_KINASE_DOM"/>
    <property type="match status" value="1"/>
</dbReference>
<keyword evidence="3" id="KW-1185">Reference proteome</keyword>
<dbReference type="CDD" id="cd21037">
    <property type="entry name" value="MLKL_NTD"/>
    <property type="match status" value="1"/>
</dbReference>
<dbReference type="PANTHER" id="PTHR44329">
    <property type="entry name" value="SERINE/THREONINE-PROTEIN KINASE TNNI3K-RELATED"/>
    <property type="match status" value="1"/>
</dbReference>
<dbReference type="GO" id="GO:0004674">
    <property type="term" value="F:protein serine/threonine kinase activity"/>
    <property type="evidence" value="ECO:0007669"/>
    <property type="project" value="TreeGrafter"/>
</dbReference>
<feature type="domain" description="Protein kinase" evidence="1">
    <location>
        <begin position="331"/>
        <end position="472"/>
    </location>
</feature>
<organism evidence="2 3">
    <name type="scientific">Hericium alpestre</name>
    <dbReference type="NCBI Taxonomy" id="135208"/>
    <lineage>
        <taxon>Eukaryota</taxon>
        <taxon>Fungi</taxon>
        <taxon>Dikarya</taxon>
        <taxon>Basidiomycota</taxon>
        <taxon>Agaricomycotina</taxon>
        <taxon>Agaricomycetes</taxon>
        <taxon>Russulales</taxon>
        <taxon>Hericiaceae</taxon>
        <taxon>Hericium</taxon>
    </lineage>
</organism>
<dbReference type="STRING" id="135208.A0A4Z0A8D9"/>
<accession>A0A4Z0A8D9</accession>
<dbReference type="InterPro" id="IPR001245">
    <property type="entry name" value="Ser-Thr/Tyr_kinase_cat_dom"/>
</dbReference>